<reference evidence="1 2" key="1">
    <citation type="submission" date="2018-11" db="EMBL/GenBank/DDBJ databases">
        <title>Genome sequencing of Lachnoanaerobaculum sp. KCOM 2030 (= ChDC B114).</title>
        <authorList>
            <person name="Kook J.-K."/>
            <person name="Park S.-N."/>
            <person name="Lim Y.K."/>
        </authorList>
    </citation>
    <scope>NUCLEOTIDE SEQUENCE [LARGE SCALE GENOMIC DNA]</scope>
    <source>
        <strain evidence="1 2">KCOM 2030</strain>
    </source>
</reference>
<organism evidence="1 2">
    <name type="scientific">Lachnoanaerobaculum gingivalis</name>
    <dbReference type="NCBI Taxonomy" id="2490855"/>
    <lineage>
        <taxon>Bacteria</taxon>
        <taxon>Bacillati</taxon>
        <taxon>Bacillota</taxon>
        <taxon>Clostridia</taxon>
        <taxon>Lachnospirales</taxon>
        <taxon>Lachnospiraceae</taxon>
        <taxon>Lachnoanaerobaculum</taxon>
    </lineage>
</organism>
<sequence length="147" mass="17601">MCKECYADNNRITPLLEPFDCLKNHTQYICGSCGRCICISKDPKRGLQRWNFPFKSLEIAKLYLRTADYTMKKSCGIYEIKNKNGRLLYKIFADGEKLRVYLRNNKDKTCETMFPVFRVEEYKEYPNTQIRKLTFDEIQKYMSERQI</sequence>
<dbReference type="OrthoDB" id="9805708at2"/>
<gene>
    <name evidence="1" type="ORF">EHV10_09535</name>
</gene>
<keyword evidence="2" id="KW-1185">Reference proteome</keyword>
<dbReference type="EMBL" id="RRCO01000004">
    <property type="protein sequence ID" value="RRJ25137.1"/>
    <property type="molecule type" value="Genomic_DNA"/>
</dbReference>
<proteinExistence type="predicted"/>
<dbReference type="AlphaFoldDB" id="A0A3P3QV62"/>
<protein>
    <submittedName>
        <fullName evidence="1">Uncharacterized protein</fullName>
    </submittedName>
</protein>
<evidence type="ECO:0000313" key="1">
    <source>
        <dbReference type="EMBL" id="RRJ25137.1"/>
    </source>
</evidence>
<name>A0A3P3QV62_9FIRM</name>
<dbReference type="RefSeq" id="WP_128674449.1">
    <property type="nucleotide sequence ID" value="NZ_CP124777.1"/>
</dbReference>
<accession>A0A3P3QV62</accession>
<evidence type="ECO:0000313" key="2">
    <source>
        <dbReference type="Proteomes" id="UP000272490"/>
    </source>
</evidence>
<dbReference type="Proteomes" id="UP000272490">
    <property type="component" value="Unassembled WGS sequence"/>
</dbReference>
<comment type="caution">
    <text evidence="1">The sequence shown here is derived from an EMBL/GenBank/DDBJ whole genome shotgun (WGS) entry which is preliminary data.</text>
</comment>